<gene>
    <name evidence="3" type="ORF">DDQ68_05250</name>
</gene>
<dbReference type="KEGG" id="hnv:DDQ68_05250"/>
<dbReference type="EMBL" id="CP029145">
    <property type="protein sequence ID" value="AWM32249.1"/>
    <property type="molecule type" value="Genomic_DNA"/>
</dbReference>
<evidence type="ECO:0008006" key="5">
    <source>
        <dbReference type="Google" id="ProtNLM"/>
    </source>
</evidence>
<organism evidence="3 4">
    <name type="scientific">Hymenobacter nivis</name>
    <dbReference type="NCBI Taxonomy" id="1850093"/>
    <lineage>
        <taxon>Bacteria</taxon>
        <taxon>Pseudomonadati</taxon>
        <taxon>Bacteroidota</taxon>
        <taxon>Cytophagia</taxon>
        <taxon>Cytophagales</taxon>
        <taxon>Hymenobacteraceae</taxon>
        <taxon>Hymenobacter</taxon>
    </lineage>
</organism>
<dbReference type="OrthoDB" id="9775830at2"/>
<dbReference type="AlphaFoldDB" id="A0A2Z3GEW8"/>
<reference evidence="4" key="1">
    <citation type="submission" date="2018-04" db="EMBL/GenBank/DDBJ databases">
        <title>Complete genome of Antarctic heterotrophic bacterium Hymenobacter nivis.</title>
        <authorList>
            <person name="Terashima M."/>
        </authorList>
    </citation>
    <scope>NUCLEOTIDE SEQUENCE [LARGE SCALE GENOMIC DNA]</scope>
    <source>
        <strain evidence="4">NBRC 111535</strain>
    </source>
</reference>
<feature type="region of interest" description="Disordered" evidence="1">
    <location>
        <begin position="421"/>
        <end position="445"/>
    </location>
</feature>
<dbReference type="PROSITE" id="PS51257">
    <property type="entry name" value="PROKAR_LIPOPROTEIN"/>
    <property type="match status" value="1"/>
</dbReference>
<feature type="chain" id="PRO_5016259214" description="DUF885 domain-containing protein" evidence="2">
    <location>
        <begin position="23"/>
        <end position="445"/>
    </location>
</feature>
<keyword evidence="4" id="KW-1185">Reference proteome</keyword>
<accession>A0A2Z3GEW8</accession>
<evidence type="ECO:0000256" key="1">
    <source>
        <dbReference type="SAM" id="MobiDB-lite"/>
    </source>
</evidence>
<keyword evidence="2" id="KW-0732">Signal</keyword>
<name>A0A2Z3GEW8_9BACT</name>
<proteinExistence type="predicted"/>
<protein>
    <recommendedName>
        <fullName evidence="5">DUF885 domain-containing protein</fullName>
    </recommendedName>
</protein>
<evidence type="ECO:0000256" key="2">
    <source>
        <dbReference type="SAM" id="SignalP"/>
    </source>
</evidence>
<feature type="signal peptide" evidence="2">
    <location>
        <begin position="1"/>
        <end position="22"/>
    </location>
</feature>
<evidence type="ECO:0000313" key="4">
    <source>
        <dbReference type="Proteomes" id="UP000245999"/>
    </source>
</evidence>
<dbReference type="Proteomes" id="UP000245999">
    <property type="component" value="Chromosome"/>
</dbReference>
<dbReference type="RefSeq" id="WP_109655368.1">
    <property type="nucleotide sequence ID" value="NZ_CP029145.1"/>
</dbReference>
<sequence>MLLKLTAGAGLLLLLAACSASHTTTEPRKEVSYLRGPYNAAFFRRHGESEAYSAGFHFHHGKEHDVTLLTPPSDRARMDTEFDQQVFDFVKNKRSAVGPTMELYGPYVARVAWKLYRVIDWTHMHHEQTYDIMASTRVPWDKKKAYTDRAVKYYLAKNPDVARSVAPLDITMRRAAVMMKPYFTYYRNYYPKSNNEAYVAHWWHPAAYECQMIAGNAPGGQEAAIKEMNRVMFDQVFKDRPQRMVLSREVMPRYSRMSPESANIFDNLHMLHGIAYDILSYDKWTEAQKRDELYRVIKAMGYQPGDEQYVRKFPIPHPDLDPRVYYDWMKSPEGEMSRIMMEMMTEMMPLMMPNLAPEMHEKMMAQFQMKMRPGLEPGELGGSLQEAMLLLMPDMKMMPGALEPGQTPEMMRDVMLKGWQEKHGSMPDAPPLDMSQEPTLAPLAR</sequence>
<evidence type="ECO:0000313" key="3">
    <source>
        <dbReference type="EMBL" id="AWM32249.1"/>
    </source>
</evidence>